<dbReference type="PANTHER" id="PTHR43537:SF6">
    <property type="entry name" value="HTH-TYPE TRANSCRIPTIONAL REPRESSOR RSPR"/>
    <property type="match status" value="1"/>
</dbReference>
<dbReference type="GO" id="GO:0003677">
    <property type="term" value="F:DNA binding"/>
    <property type="evidence" value="ECO:0007669"/>
    <property type="project" value="UniProtKB-KW"/>
</dbReference>
<dbReference type="Pfam" id="PF07729">
    <property type="entry name" value="FCD"/>
    <property type="match status" value="1"/>
</dbReference>
<sequence length="244" mass="26972">MSPFVVSDLATSSEPIARRLVELLRHAVVTMQIRPGERLSEQDIARRFGVSRQPVREAFIKLAESGLVRILPQRGTLVVKISRTAVEDARFIREAIECAVVREAAIRRGGDLLPSLHLCLDDMERAFERGDGARFFALDDDFHAGLAAAAGRPAAWRIVVDLKSQMDRVRYLDVGEAVPMHTVLAQHRDILTAVEAGDPVAAEHAVHEHLIVILTKLPMLEARWPDLFETEDEAEPPARAAVGG</sequence>
<dbReference type="CDD" id="cd07377">
    <property type="entry name" value="WHTH_GntR"/>
    <property type="match status" value="1"/>
</dbReference>
<dbReference type="EMBL" id="SJFN01000026">
    <property type="protein sequence ID" value="TBW35336.1"/>
    <property type="molecule type" value="Genomic_DNA"/>
</dbReference>
<dbReference type="InterPro" id="IPR011711">
    <property type="entry name" value="GntR_C"/>
</dbReference>
<evidence type="ECO:0000256" key="1">
    <source>
        <dbReference type="ARBA" id="ARBA00023015"/>
    </source>
</evidence>
<keyword evidence="1" id="KW-0805">Transcription regulation</keyword>
<keyword evidence="3" id="KW-0804">Transcription</keyword>
<evidence type="ECO:0000313" key="5">
    <source>
        <dbReference type="EMBL" id="TBW35336.1"/>
    </source>
</evidence>
<dbReference type="SMART" id="SM00345">
    <property type="entry name" value="HTH_GNTR"/>
    <property type="match status" value="1"/>
</dbReference>
<dbReference type="AlphaFoldDB" id="A0A4V2KT16"/>
<dbReference type="PANTHER" id="PTHR43537">
    <property type="entry name" value="TRANSCRIPTIONAL REGULATOR, GNTR FAMILY"/>
    <property type="match status" value="1"/>
</dbReference>
<organism evidence="5 6">
    <name type="scientific">Siculibacillus lacustris</name>
    <dbReference type="NCBI Taxonomy" id="1549641"/>
    <lineage>
        <taxon>Bacteria</taxon>
        <taxon>Pseudomonadati</taxon>
        <taxon>Pseudomonadota</taxon>
        <taxon>Alphaproteobacteria</taxon>
        <taxon>Hyphomicrobiales</taxon>
        <taxon>Ancalomicrobiaceae</taxon>
        <taxon>Siculibacillus</taxon>
    </lineage>
</organism>
<dbReference type="SUPFAM" id="SSF46785">
    <property type="entry name" value="Winged helix' DNA-binding domain"/>
    <property type="match status" value="1"/>
</dbReference>
<protein>
    <submittedName>
        <fullName evidence="5">GntR family transcriptional regulator</fullName>
    </submittedName>
</protein>
<evidence type="ECO:0000256" key="3">
    <source>
        <dbReference type="ARBA" id="ARBA00023163"/>
    </source>
</evidence>
<evidence type="ECO:0000256" key="2">
    <source>
        <dbReference type="ARBA" id="ARBA00023125"/>
    </source>
</evidence>
<dbReference type="GO" id="GO:0003700">
    <property type="term" value="F:DNA-binding transcription factor activity"/>
    <property type="evidence" value="ECO:0007669"/>
    <property type="project" value="InterPro"/>
</dbReference>
<dbReference type="InterPro" id="IPR008920">
    <property type="entry name" value="TF_FadR/GntR_C"/>
</dbReference>
<dbReference type="OrthoDB" id="9788098at2"/>
<proteinExistence type="predicted"/>
<dbReference type="SMART" id="SM00895">
    <property type="entry name" value="FCD"/>
    <property type="match status" value="1"/>
</dbReference>
<dbReference type="Pfam" id="PF00392">
    <property type="entry name" value="GntR"/>
    <property type="match status" value="1"/>
</dbReference>
<comment type="caution">
    <text evidence="5">The sequence shown here is derived from an EMBL/GenBank/DDBJ whole genome shotgun (WGS) entry which is preliminary data.</text>
</comment>
<name>A0A4V2KT16_9HYPH</name>
<keyword evidence="6" id="KW-1185">Reference proteome</keyword>
<dbReference type="PROSITE" id="PS50949">
    <property type="entry name" value="HTH_GNTR"/>
    <property type="match status" value="1"/>
</dbReference>
<dbReference type="Proteomes" id="UP000292781">
    <property type="component" value="Unassembled WGS sequence"/>
</dbReference>
<dbReference type="Gene3D" id="1.10.10.10">
    <property type="entry name" value="Winged helix-like DNA-binding domain superfamily/Winged helix DNA-binding domain"/>
    <property type="match status" value="1"/>
</dbReference>
<dbReference type="RefSeq" id="WP_131310647.1">
    <property type="nucleotide sequence ID" value="NZ_SJFN01000026.1"/>
</dbReference>
<dbReference type="PRINTS" id="PR00035">
    <property type="entry name" value="HTHGNTR"/>
</dbReference>
<dbReference type="InterPro" id="IPR000524">
    <property type="entry name" value="Tscrpt_reg_HTH_GntR"/>
</dbReference>
<feature type="domain" description="HTH gntR-type" evidence="4">
    <location>
        <begin position="14"/>
        <end position="81"/>
    </location>
</feature>
<dbReference type="Gene3D" id="1.20.120.530">
    <property type="entry name" value="GntR ligand-binding domain-like"/>
    <property type="match status" value="1"/>
</dbReference>
<reference evidence="5 6" key="1">
    <citation type="submission" date="2019-02" db="EMBL/GenBank/DDBJ databases">
        <title>Siculibacillus lacustris gen. nov., sp. nov., a new rosette-forming bacterium isolated from a freshwater crater lake (Lake St. Ana, Romania).</title>
        <authorList>
            <person name="Felfoldi T."/>
            <person name="Marton Z."/>
            <person name="Szabo A."/>
            <person name="Mentes A."/>
            <person name="Boka K."/>
            <person name="Marialigeti K."/>
            <person name="Mathe I."/>
            <person name="Koncz M."/>
            <person name="Schumann P."/>
            <person name="Toth E."/>
        </authorList>
    </citation>
    <scope>NUCLEOTIDE SEQUENCE [LARGE SCALE GENOMIC DNA]</scope>
    <source>
        <strain evidence="5 6">SA-279</strain>
    </source>
</reference>
<dbReference type="InterPro" id="IPR036390">
    <property type="entry name" value="WH_DNA-bd_sf"/>
</dbReference>
<accession>A0A4V2KT16</accession>
<dbReference type="SUPFAM" id="SSF48008">
    <property type="entry name" value="GntR ligand-binding domain-like"/>
    <property type="match status" value="1"/>
</dbReference>
<gene>
    <name evidence="5" type="ORF">EYW49_16075</name>
</gene>
<evidence type="ECO:0000313" key="6">
    <source>
        <dbReference type="Proteomes" id="UP000292781"/>
    </source>
</evidence>
<keyword evidence="2" id="KW-0238">DNA-binding</keyword>
<dbReference type="InterPro" id="IPR036388">
    <property type="entry name" value="WH-like_DNA-bd_sf"/>
</dbReference>
<evidence type="ECO:0000259" key="4">
    <source>
        <dbReference type="PROSITE" id="PS50949"/>
    </source>
</evidence>